<comment type="caution">
    <text evidence="3">The sequence shown here is derived from an EMBL/GenBank/DDBJ whole genome shotgun (WGS) entry which is preliminary data.</text>
</comment>
<gene>
    <name evidence="3" type="ORF">QCN29_34040</name>
</gene>
<dbReference type="EMBL" id="JARWBG010000079">
    <property type="protein sequence ID" value="MDH2393697.1"/>
    <property type="molecule type" value="Genomic_DNA"/>
</dbReference>
<keyword evidence="4" id="KW-1185">Reference proteome</keyword>
<evidence type="ECO:0000256" key="2">
    <source>
        <dbReference type="SAM" id="Phobius"/>
    </source>
</evidence>
<keyword evidence="2" id="KW-0472">Membrane</keyword>
<organism evidence="3 4">
    <name type="scientific">Streptomyces chengmaiensis</name>
    <dbReference type="NCBI Taxonomy" id="3040919"/>
    <lineage>
        <taxon>Bacteria</taxon>
        <taxon>Bacillati</taxon>
        <taxon>Actinomycetota</taxon>
        <taxon>Actinomycetes</taxon>
        <taxon>Kitasatosporales</taxon>
        <taxon>Streptomycetaceae</taxon>
        <taxon>Streptomyces</taxon>
    </lineage>
</organism>
<name>A0ABT6HYA8_9ACTN</name>
<accession>A0ABT6HYA8</accession>
<feature type="transmembrane region" description="Helical" evidence="2">
    <location>
        <begin position="95"/>
        <end position="114"/>
    </location>
</feature>
<feature type="transmembrane region" description="Helical" evidence="2">
    <location>
        <begin position="61"/>
        <end position="83"/>
    </location>
</feature>
<feature type="transmembrane region" description="Helical" evidence="2">
    <location>
        <begin position="29"/>
        <end position="49"/>
    </location>
</feature>
<reference evidence="3 4" key="1">
    <citation type="submission" date="2023-04" db="EMBL/GenBank/DDBJ databases">
        <title>Streptomyces chengmaiensis sp. nov. isolated from the stem of mangrove plant in Hainan.</title>
        <authorList>
            <person name="Huang X."/>
            <person name="Zhou S."/>
            <person name="Chu X."/>
            <person name="Xie Y."/>
            <person name="Lin Y."/>
        </authorList>
    </citation>
    <scope>NUCLEOTIDE SEQUENCE [LARGE SCALE GENOMIC DNA]</scope>
    <source>
        <strain evidence="3 4">HNM0663</strain>
    </source>
</reference>
<evidence type="ECO:0000256" key="1">
    <source>
        <dbReference type="SAM" id="MobiDB-lite"/>
    </source>
</evidence>
<feature type="region of interest" description="Disordered" evidence="1">
    <location>
        <begin position="120"/>
        <end position="158"/>
    </location>
</feature>
<evidence type="ECO:0000313" key="3">
    <source>
        <dbReference type="EMBL" id="MDH2393697.1"/>
    </source>
</evidence>
<keyword evidence="2" id="KW-1133">Transmembrane helix</keyword>
<keyword evidence="2" id="KW-0812">Transmembrane</keyword>
<sequence>MFLVPLLAGVWYLLLAAGAATGKDFSTPFAIALAAAGCVMIAAAARMAVGKPSAVRAARYGAAMGLAVAAFPAALVLLAFASTGHVERLTLSSALLRWSAAGIIPAVLVLLACCTRPARQRRPRPWPRDAPDPPDTHRRGLPMRQGRLRARTGPDHSP</sequence>
<dbReference type="Proteomes" id="UP001223144">
    <property type="component" value="Unassembled WGS sequence"/>
</dbReference>
<proteinExistence type="predicted"/>
<protein>
    <submittedName>
        <fullName evidence="3">Uncharacterized protein</fullName>
    </submittedName>
</protein>
<feature type="compositionally biased region" description="Basic and acidic residues" evidence="1">
    <location>
        <begin position="126"/>
        <end position="138"/>
    </location>
</feature>
<evidence type="ECO:0000313" key="4">
    <source>
        <dbReference type="Proteomes" id="UP001223144"/>
    </source>
</evidence>
<dbReference type="RefSeq" id="WP_279933026.1">
    <property type="nucleotide sequence ID" value="NZ_JARWBG010000079.1"/>
</dbReference>